<accession>H2J2T0</accession>
<organism evidence="2 3">
    <name type="scientific">Marinitoga piezophila (strain DSM 14283 / JCM 11233 / KA3)</name>
    <dbReference type="NCBI Taxonomy" id="443254"/>
    <lineage>
        <taxon>Bacteria</taxon>
        <taxon>Thermotogati</taxon>
        <taxon>Thermotogota</taxon>
        <taxon>Thermotogae</taxon>
        <taxon>Petrotogales</taxon>
        <taxon>Petrotogaceae</taxon>
        <taxon>Marinitoga</taxon>
    </lineage>
</organism>
<dbReference type="InterPro" id="IPR003607">
    <property type="entry name" value="HD/PDEase_dom"/>
</dbReference>
<dbReference type="STRING" id="443254.Marpi_0066"/>
<reference evidence="2 3" key="1">
    <citation type="journal article" date="2012" name="J. Bacteriol.">
        <title>Complete Genome Sequence of the Thermophilic, Piezophilic, Heterotrophic Bacterium Marinitoga piezophila KA3.</title>
        <authorList>
            <person name="Lucas S."/>
            <person name="Han J."/>
            <person name="Lapidus A."/>
            <person name="Cheng J.F."/>
            <person name="Goodwin L.A."/>
            <person name="Pitluck S."/>
            <person name="Peters L."/>
            <person name="Mikhailova N."/>
            <person name="Teshima H."/>
            <person name="Detter J.C."/>
            <person name="Han C."/>
            <person name="Tapia R."/>
            <person name="Land M."/>
            <person name="Hauser L."/>
            <person name="Kyrpides N.C."/>
            <person name="Ivanova N."/>
            <person name="Pagani I."/>
            <person name="Vannier P."/>
            <person name="Oger P."/>
            <person name="Bartlett D.H."/>
            <person name="Noll K.M."/>
            <person name="Woyke T."/>
            <person name="Jebbar M."/>
        </authorList>
    </citation>
    <scope>NUCLEOTIDE SEQUENCE [LARGE SCALE GENOMIC DNA]</scope>
    <source>
        <strain evidence="3">DSM 14283 / JCM 11233 / KA3</strain>
    </source>
</reference>
<dbReference type="CDD" id="cd00077">
    <property type="entry name" value="HDc"/>
    <property type="match status" value="1"/>
</dbReference>
<dbReference type="Proteomes" id="UP000007161">
    <property type="component" value="Chromosome"/>
</dbReference>
<keyword evidence="3" id="KW-1185">Reference proteome</keyword>
<protein>
    <submittedName>
        <fullName evidence="2">HD-GYP domain-containing protein</fullName>
    </submittedName>
</protein>
<sequence length="399" mass="46840">MTSIKNLILENINFLKTRNINYKIKIDNDIFENLNNKNAKKIFEVHYGSDILIEFYDNIDNLKDTFLISFDKLLREYTGIPSKDSEEIIFEILKYVKTEIDLKDTIEELKRIFENIFQLKKTEIYLFKDNNNVDELKRALNIKYIEEFKEDGIIINNNIMNIPFKVDGKNFLLFELIKSREKSYDIIDYIVVKNINEYISKTIETSYLETRFEKILDKSLKVLTRILEARVPGAEKHCESVYKAAIKIGEKLNLTTKELKDLKFGSMIFDIGKIGIPEKILLKKEELTNSEKEEIRKHVIYGYELVSKIPTIPDGVKEIVLYHHEKWNGEGYPYGLKGDEIPILAQIIGLLDAYYSMLEDRPYRTKIPKSKAIELIEDYSGVFFNSQLVELLKEVESYE</sequence>
<dbReference type="AlphaFoldDB" id="H2J2T0"/>
<dbReference type="Gene3D" id="1.10.3210.10">
    <property type="entry name" value="Hypothetical protein af1432"/>
    <property type="match status" value="1"/>
</dbReference>
<dbReference type="InterPro" id="IPR052020">
    <property type="entry name" value="Cyclic_di-GMP/3'3'-cGAMP_PDE"/>
</dbReference>
<evidence type="ECO:0000313" key="3">
    <source>
        <dbReference type="Proteomes" id="UP000007161"/>
    </source>
</evidence>
<dbReference type="SUPFAM" id="SSF109604">
    <property type="entry name" value="HD-domain/PDEase-like"/>
    <property type="match status" value="1"/>
</dbReference>
<dbReference type="KEGG" id="mpz:Marpi_0066"/>
<gene>
    <name evidence="2" type="ordered locus">Marpi_0066</name>
</gene>
<dbReference type="RefSeq" id="WP_014295596.1">
    <property type="nucleotide sequence ID" value="NC_016751.1"/>
</dbReference>
<dbReference type="InterPro" id="IPR037522">
    <property type="entry name" value="HD_GYP_dom"/>
</dbReference>
<dbReference type="PANTHER" id="PTHR45228">
    <property type="entry name" value="CYCLIC DI-GMP PHOSPHODIESTERASE TM_0186-RELATED"/>
    <property type="match status" value="1"/>
</dbReference>
<dbReference type="OrthoDB" id="49534at2"/>
<name>H2J2T0_MARPK</name>
<dbReference type="EMBL" id="CP003257">
    <property type="protein sequence ID" value="AEX84524.1"/>
    <property type="molecule type" value="Genomic_DNA"/>
</dbReference>
<feature type="domain" description="HD-GYP" evidence="1">
    <location>
        <begin position="212"/>
        <end position="399"/>
    </location>
</feature>
<dbReference type="eggNOG" id="COG3437">
    <property type="taxonomic scope" value="Bacteria"/>
</dbReference>
<dbReference type="Pfam" id="PF13487">
    <property type="entry name" value="HD_5"/>
    <property type="match status" value="1"/>
</dbReference>
<dbReference type="PROSITE" id="PS51832">
    <property type="entry name" value="HD_GYP"/>
    <property type="match status" value="1"/>
</dbReference>
<dbReference type="HOGENOM" id="CLU_000445_92_13_0"/>
<proteinExistence type="predicted"/>
<reference evidence="3" key="2">
    <citation type="submission" date="2012-01" db="EMBL/GenBank/DDBJ databases">
        <title>Complete sequence of chromosome of Marinitoga piezophila KA3.</title>
        <authorList>
            <person name="Lucas S."/>
            <person name="Han J."/>
            <person name="Lapidus A."/>
            <person name="Cheng J.-F."/>
            <person name="Goodwin L."/>
            <person name="Pitluck S."/>
            <person name="Peters L."/>
            <person name="Mikhailova N."/>
            <person name="Teshima H."/>
            <person name="Detter J.C."/>
            <person name="Han C."/>
            <person name="Tapia R."/>
            <person name="Land M."/>
            <person name="Hauser L."/>
            <person name="Kyrpides N."/>
            <person name="Ivanova N."/>
            <person name="Pagani I."/>
            <person name="Jebbar M."/>
            <person name="Vannier P."/>
            <person name="Oger P."/>
            <person name="Cario A."/>
            <person name="Bartlett D."/>
            <person name="Noll K.M."/>
            <person name="Woyke T."/>
        </authorList>
    </citation>
    <scope>NUCLEOTIDE SEQUENCE [LARGE SCALE GENOMIC DNA]</scope>
    <source>
        <strain evidence="3">DSM 14283 / JCM 11233 / KA3</strain>
    </source>
</reference>
<evidence type="ECO:0000259" key="1">
    <source>
        <dbReference type="PROSITE" id="PS51832"/>
    </source>
</evidence>
<evidence type="ECO:0000313" key="2">
    <source>
        <dbReference type="EMBL" id="AEX84524.1"/>
    </source>
</evidence>